<sequence>MTNRKVQRHQLCEGLAKQALKEMQRPNHKRKYMRYQPIVQGQSLDDRKDELRYDFTFPNTEDSTSLPVFPYKDVHHCQTHTVAPAQTLATPPASLVSSSSSSSSLSQSNSVSEAIRPAHPEWLYSSLASADPSLASADEYREDSSNQRHTELTLVPFIQEPKKHGFYCNIKTTVKSFFQSKDPSNKLIETCKHKFRNERCKKCDVPETIAYLCNWRTGAVCKEHGKSGCEDCVDMIYYGSNGDREDRPTTPIRQTANTGSQASTEIVNPFLTPRTSASVSLIAPTLPTLNFPSISSFLHNHSASKTTTTLGATSSTSLWSPTANPTGASTPVPSSNSSSSSSSFTTWRRHVNTPTPCNNTPSPQDNTHSTFPQEVTYHTAIPVLVNPASPTTVHIRSPSILLTPLTPPSLPHHCYAALTGHRPSQTLVMALYQELSFWSLSDQHLICKTRHVLGLQMQEEMGKVSGALVAKVKTQLFPELGGESMEEGGFVEYMRACVSRGEISESRGARIVKMAGIEAF</sequence>
<organism evidence="2 3">
    <name type="scientific">Pyrenophora tritici-repentis (strain Pt-1C-BFP)</name>
    <name type="common">Wheat tan spot fungus</name>
    <name type="synonym">Drechslera tritici-repentis</name>
    <dbReference type="NCBI Taxonomy" id="426418"/>
    <lineage>
        <taxon>Eukaryota</taxon>
        <taxon>Fungi</taxon>
        <taxon>Dikarya</taxon>
        <taxon>Ascomycota</taxon>
        <taxon>Pezizomycotina</taxon>
        <taxon>Dothideomycetes</taxon>
        <taxon>Pleosporomycetidae</taxon>
        <taxon>Pleosporales</taxon>
        <taxon>Pleosporineae</taxon>
        <taxon>Pleosporaceae</taxon>
        <taxon>Pyrenophora</taxon>
    </lineage>
</organism>
<reference evidence="3" key="1">
    <citation type="journal article" date="2013" name="G3 (Bethesda)">
        <title>Comparative genomics of a plant-pathogenic fungus, Pyrenophora tritici-repentis, reveals transduplication and the impact of repeat elements on pathogenicity and population divergence.</title>
        <authorList>
            <person name="Manning V.A."/>
            <person name="Pandelova I."/>
            <person name="Dhillon B."/>
            <person name="Wilhelm L.J."/>
            <person name="Goodwin S.B."/>
            <person name="Berlin A.M."/>
            <person name="Figueroa M."/>
            <person name="Freitag M."/>
            <person name="Hane J.K."/>
            <person name="Henrissat B."/>
            <person name="Holman W.H."/>
            <person name="Kodira C.D."/>
            <person name="Martin J."/>
            <person name="Oliver R.P."/>
            <person name="Robbertse B."/>
            <person name="Schackwitz W."/>
            <person name="Schwartz D.C."/>
            <person name="Spatafora J.W."/>
            <person name="Turgeon B.G."/>
            <person name="Yandava C."/>
            <person name="Young S."/>
            <person name="Zhou S."/>
            <person name="Zeng Q."/>
            <person name="Grigoriev I.V."/>
            <person name="Ma L.-J."/>
            <person name="Ciuffetti L.M."/>
        </authorList>
    </citation>
    <scope>NUCLEOTIDE SEQUENCE [LARGE SCALE GENOMIC DNA]</scope>
    <source>
        <strain evidence="3">Pt-1C-BFP</strain>
    </source>
</reference>
<feature type="compositionally biased region" description="Low complexity" evidence="1">
    <location>
        <begin position="352"/>
        <end position="361"/>
    </location>
</feature>
<feature type="compositionally biased region" description="Low complexity" evidence="1">
    <location>
        <begin position="334"/>
        <end position="343"/>
    </location>
</feature>
<evidence type="ECO:0000313" key="2">
    <source>
        <dbReference type="EMBL" id="EDU42981.1"/>
    </source>
</evidence>
<feature type="region of interest" description="Disordered" evidence="1">
    <location>
        <begin position="307"/>
        <end position="370"/>
    </location>
</feature>
<accession>B2WIX1</accession>
<feature type="compositionally biased region" description="Low complexity" evidence="1">
    <location>
        <begin position="307"/>
        <end position="320"/>
    </location>
</feature>
<protein>
    <submittedName>
        <fullName evidence="2">Uncharacterized protein</fullName>
    </submittedName>
</protein>
<evidence type="ECO:0000256" key="1">
    <source>
        <dbReference type="SAM" id="MobiDB-lite"/>
    </source>
</evidence>
<proteinExistence type="predicted"/>
<evidence type="ECO:0000313" key="3">
    <source>
        <dbReference type="Proteomes" id="UP000001471"/>
    </source>
</evidence>
<dbReference type="AlphaFoldDB" id="B2WIX1"/>
<dbReference type="HOGENOM" id="CLU_523923_0_0_1"/>
<dbReference type="KEGG" id="ptrr:6348228"/>
<feature type="compositionally biased region" description="Polar residues" evidence="1">
    <location>
        <begin position="321"/>
        <end position="333"/>
    </location>
</feature>
<dbReference type="GeneID" id="6348228"/>
<name>B2WIX1_PYRTR</name>
<dbReference type="InParanoid" id="B2WIX1"/>
<gene>
    <name evidence="2" type="ORF">PTRG_09930</name>
</gene>
<dbReference type="Proteomes" id="UP000001471">
    <property type="component" value="Unassembled WGS sequence"/>
</dbReference>
<dbReference type="OMA" id="ATAVHMT"/>
<dbReference type="EMBL" id="DS231626">
    <property type="protein sequence ID" value="EDU42981.1"/>
    <property type="molecule type" value="Genomic_DNA"/>
</dbReference>
<feature type="compositionally biased region" description="Polar residues" evidence="1">
    <location>
        <begin position="251"/>
        <end position="262"/>
    </location>
</feature>
<feature type="region of interest" description="Disordered" evidence="1">
    <location>
        <begin position="243"/>
        <end position="262"/>
    </location>
</feature>